<dbReference type="GO" id="GO:0005829">
    <property type="term" value="C:cytosol"/>
    <property type="evidence" value="ECO:0007669"/>
    <property type="project" value="TreeGrafter"/>
</dbReference>
<protein>
    <submittedName>
        <fullName evidence="7">Mur ligase</fullName>
    </submittedName>
</protein>
<keyword evidence="5" id="KW-0067">ATP-binding</keyword>
<evidence type="ECO:0000313" key="8">
    <source>
        <dbReference type="Proteomes" id="UP001201163"/>
    </source>
</evidence>
<evidence type="ECO:0000256" key="3">
    <source>
        <dbReference type="ARBA" id="ARBA00022723"/>
    </source>
</evidence>
<keyword evidence="6" id="KW-0460">Magnesium</keyword>
<dbReference type="GO" id="GO:0005524">
    <property type="term" value="F:ATP binding"/>
    <property type="evidence" value="ECO:0007669"/>
    <property type="project" value="UniProtKB-KW"/>
</dbReference>
<evidence type="ECO:0000256" key="1">
    <source>
        <dbReference type="ARBA" id="ARBA00008276"/>
    </source>
</evidence>
<dbReference type="Proteomes" id="UP001201163">
    <property type="component" value="Unassembled WGS sequence"/>
</dbReference>
<dbReference type="SUPFAM" id="SSF53244">
    <property type="entry name" value="MurD-like peptide ligases, peptide-binding domain"/>
    <property type="match status" value="1"/>
</dbReference>
<organism evidence="7 8">
    <name type="scientific">Lactarius akahatsu</name>
    <dbReference type="NCBI Taxonomy" id="416441"/>
    <lineage>
        <taxon>Eukaryota</taxon>
        <taxon>Fungi</taxon>
        <taxon>Dikarya</taxon>
        <taxon>Basidiomycota</taxon>
        <taxon>Agaricomycotina</taxon>
        <taxon>Agaricomycetes</taxon>
        <taxon>Russulales</taxon>
        <taxon>Russulaceae</taxon>
        <taxon>Lactarius</taxon>
    </lineage>
</organism>
<dbReference type="PANTHER" id="PTHR11136:SF0">
    <property type="entry name" value="DIHYDROFOLATE SYNTHETASE-RELATED"/>
    <property type="match status" value="1"/>
</dbReference>
<evidence type="ECO:0000256" key="5">
    <source>
        <dbReference type="ARBA" id="ARBA00022840"/>
    </source>
</evidence>
<dbReference type="Gene3D" id="3.40.1190.10">
    <property type="entry name" value="Mur-like, catalytic domain"/>
    <property type="match status" value="1"/>
</dbReference>
<evidence type="ECO:0000256" key="6">
    <source>
        <dbReference type="ARBA" id="ARBA00022842"/>
    </source>
</evidence>
<keyword evidence="2 7" id="KW-0436">Ligase</keyword>
<keyword evidence="4" id="KW-0547">Nucleotide-binding</keyword>
<reference evidence="7" key="1">
    <citation type="submission" date="2022-01" db="EMBL/GenBank/DDBJ databases">
        <title>Comparative genomics reveals a dynamic genome evolution in the ectomycorrhizal milk-cap (Lactarius) mushrooms.</title>
        <authorList>
            <consortium name="DOE Joint Genome Institute"/>
            <person name="Lebreton A."/>
            <person name="Tang N."/>
            <person name="Kuo A."/>
            <person name="LaButti K."/>
            <person name="Drula E."/>
            <person name="Barry K."/>
            <person name="Clum A."/>
            <person name="Lipzen A."/>
            <person name="Mousain D."/>
            <person name="Ng V."/>
            <person name="Wang R."/>
            <person name="Wang X."/>
            <person name="Dai Y."/>
            <person name="Henrissat B."/>
            <person name="Grigoriev I.V."/>
            <person name="Guerin-Laguette A."/>
            <person name="Yu F."/>
            <person name="Martin F.M."/>
        </authorList>
    </citation>
    <scope>NUCLEOTIDE SEQUENCE</scope>
    <source>
        <strain evidence="7">QP</strain>
    </source>
</reference>
<keyword evidence="3" id="KW-0479">Metal-binding</keyword>
<gene>
    <name evidence="7" type="ORF">EDB92DRAFT_1835741</name>
</gene>
<dbReference type="GO" id="GO:0005739">
    <property type="term" value="C:mitochondrion"/>
    <property type="evidence" value="ECO:0007669"/>
    <property type="project" value="TreeGrafter"/>
</dbReference>
<dbReference type="AlphaFoldDB" id="A0AAD4QGY7"/>
<keyword evidence="8" id="KW-1185">Reference proteome</keyword>
<sequence length="543" mass="58317">MILIYKNAESITITLATLKRAVLMACTSVKVFRHPVAEINFAGGPVAFGGRLRDAYRTQAVMELSLERISVLLTHLQRYTLPTIHITGTNGKGSVSSFVTSILQASGFTVGRFNSPHLVSVLDSIVINGEPASPDLYNGARRMVEDVDSKFGVAASSFELLAATALMVFESAKPDIVILEVGMGGLTDATNAIPDDCVLVSALTSVDLDHQKLLGETVGEIATQKAGIARRGRPFVIGPQKHSEVVGSVRSVIEKVGADLVYADAAVVRTWLAAVDGPPEPVTSTSPLPIHATTLRPISLFLPYFADPIDAQLPLHGDHQLDNLGVAGSIISSLLSHPSSIHRLPFQSKITPSTIAAGVRSTSWIGRLSFHDVPLSRLRPRGVGLEETLAVLVDGAHNPSSASALAAYMSRLFESANSEDLKLVFLLALSHSPPKTPLQTLSPLLSFKRPTNVRISVSAAALEFTPVEGMPWVQPVPSEEIREAIRDIDRDTKLWIPKDGERASVANALLWAYEEGKVHRGNGLVCLAGSLYLVADFYRLLES</sequence>
<evidence type="ECO:0000313" key="7">
    <source>
        <dbReference type="EMBL" id="KAH8998539.1"/>
    </source>
</evidence>
<evidence type="ECO:0000256" key="4">
    <source>
        <dbReference type="ARBA" id="ARBA00022741"/>
    </source>
</evidence>
<dbReference type="GO" id="GO:0008841">
    <property type="term" value="F:dihydrofolate synthase activity"/>
    <property type="evidence" value="ECO:0007669"/>
    <property type="project" value="TreeGrafter"/>
</dbReference>
<dbReference type="EMBL" id="JAKELL010000005">
    <property type="protein sequence ID" value="KAH8998539.1"/>
    <property type="molecule type" value="Genomic_DNA"/>
</dbReference>
<dbReference type="GO" id="GO:0046872">
    <property type="term" value="F:metal ion binding"/>
    <property type="evidence" value="ECO:0007669"/>
    <property type="project" value="UniProtKB-KW"/>
</dbReference>
<dbReference type="NCBIfam" id="TIGR01499">
    <property type="entry name" value="folC"/>
    <property type="match status" value="1"/>
</dbReference>
<accession>A0AAD4QGY7</accession>
<dbReference type="GO" id="GO:0004326">
    <property type="term" value="F:tetrahydrofolylpolyglutamate synthase activity"/>
    <property type="evidence" value="ECO:0007669"/>
    <property type="project" value="InterPro"/>
</dbReference>
<comment type="caution">
    <text evidence="7">The sequence shown here is derived from an EMBL/GenBank/DDBJ whole genome shotgun (WGS) entry which is preliminary data.</text>
</comment>
<dbReference type="SUPFAM" id="SSF53623">
    <property type="entry name" value="MurD-like peptide ligases, catalytic domain"/>
    <property type="match status" value="1"/>
</dbReference>
<dbReference type="PROSITE" id="PS01011">
    <property type="entry name" value="FOLYLPOLYGLU_SYNT_1"/>
    <property type="match status" value="1"/>
</dbReference>
<dbReference type="PANTHER" id="PTHR11136">
    <property type="entry name" value="FOLYLPOLYGLUTAMATE SYNTHASE-RELATED"/>
    <property type="match status" value="1"/>
</dbReference>
<comment type="similarity">
    <text evidence="1">Belongs to the folylpolyglutamate synthase family.</text>
</comment>
<dbReference type="InterPro" id="IPR036565">
    <property type="entry name" value="Mur-like_cat_sf"/>
</dbReference>
<dbReference type="Gene3D" id="3.90.190.20">
    <property type="entry name" value="Mur ligase, C-terminal domain"/>
    <property type="match status" value="1"/>
</dbReference>
<dbReference type="InterPro" id="IPR001645">
    <property type="entry name" value="Folylpolyglutamate_synth"/>
</dbReference>
<dbReference type="InterPro" id="IPR036615">
    <property type="entry name" value="Mur_ligase_C_dom_sf"/>
</dbReference>
<proteinExistence type="inferred from homology"/>
<evidence type="ECO:0000256" key="2">
    <source>
        <dbReference type="ARBA" id="ARBA00022598"/>
    </source>
</evidence>
<dbReference type="InterPro" id="IPR018109">
    <property type="entry name" value="Folylpolyglutamate_synth_CS"/>
</dbReference>
<name>A0AAD4QGY7_9AGAM</name>